<evidence type="ECO:0000313" key="2">
    <source>
        <dbReference type="EMBL" id="KGC13006.1"/>
    </source>
</evidence>
<accession>A0AAW3EZ81</accession>
<dbReference type="Proteomes" id="UP000029590">
    <property type="component" value="Unassembled WGS sequence"/>
</dbReference>
<proteinExistence type="predicted"/>
<evidence type="ECO:0000313" key="3">
    <source>
        <dbReference type="Proteomes" id="UP000029590"/>
    </source>
</evidence>
<feature type="region of interest" description="Disordered" evidence="1">
    <location>
        <begin position="1"/>
        <end position="23"/>
    </location>
</feature>
<reference evidence="2 3" key="1">
    <citation type="submission" date="2014-04" db="EMBL/GenBank/DDBJ databases">
        <authorList>
            <person name="Bishop-Lilly K.A."/>
            <person name="Broomall S.M."/>
            <person name="Chain P.S."/>
            <person name="Chertkov O."/>
            <person name="Coyne S.R."/>
            <person name="Daligault H.E."/>
            <person name="Davenport K.W."/>
            <person name="Erkkila T."/>
            <person name="Frey K.G."/>
            <person name="Gibbons H.S."/>
            <person name="Gu W."/>
            <person name="Jaissle J."/>
            <person name="Johnson S.L."/>
            <person name="Koroleva G.I."/>
            <person name="Ladner J.T."/>
            <person name="Lo C.-C."/>
            <person name="Minogue T.D."/>
            <person name="Munk C."/>
            <person name="Palacios G.F."/>
            <person name="Redden C.L."/>
            <person name="Rosenzweig C.N."/>
            <person name="Scholz M.B."/>
            <person name="Teshima H."/>
            <person name="Xu Y."/>
        </authorList>
    </citation>
    <scope>NUCLEOTIDE SEQUENCE [LARGE SCALE GENOMIC DNA]</scope>
    <source>
        <strain evidence="3">gladioli</strain>
    </source>
</reference>
<comment type="caution">
    <text evidence="2">The sequence shown here is derived from an EMBL/GenBank/DDBJ whole genome shotgun (WGS) entry which is preliminary data.</text>
</comment>
<sequence>MRRAVMDSAGVEPGITGLAAPPGFHPRQQLAQIERAGDVRLVHRRRIALAVHGTHALHLAIDLVAHRPRAARLQPDAHLQRPRAVMHQRLGPGHVRERHGRCRAAVGQRQRGLHRRTRHLQIGHARQHPRPAHPVIRQEPLAAVQPGVETLSIQRRAVLVQQRMARRPGSHARLRGDLPVMPTHERITGQRRDAHAPSRIEALPVELDALGPGLEQTRVLALVEPAVERARRVLVSGEHGQRAVMRADIALVAPALGCLAAGKAFEFVDRFVDRAGHEGEPMLERLATGLQGEGDLAERRVAMIAPPQGGEQALRSLSQRRLLAGGQDDRHRLTRIGLVVLARIEVLLHDQVRVRTARPERRDASQSWQLALDARRRRTRTRPPGQLALDPERRGAEVDQRVGVVGMQARRQLAVTHLQQHLGQSGDAGRAFGMADVRLHRADRAGQGPLVRLPRSLGEGLGEPRDLDRIAQCGARAVRLEIGDGR</sequence>
<organism evidence="2 3">
    <name type="scientific">Burkholderia gladioli</name>
    <name type="common">Pseudomonas marginata</name>
    <name type="synonym">Phytomonas marginata</name>
    <dbReference type="NCBI Taxonomy" id="28095"/>
    <lineage>
        <taxon>Bacteria</taxon>
        <taxon>Pseudomonadati</taxon>
        <taxon>Pseudomonadota</taxon>
        <taxon>Betaproteobacteria</taxon>
        <taxon>Burkholderiales</taxon>
        <taxon>Burkholderiaceae</taxon>
        <taxon>Burkholderia</taxon>
    </lineage>
</organism>
<dbReference type="AlphaFoldDB" id="A0AAW3EZ81"/>
<name>A0AAW3EZ81_BURGA</name>
<dbReference type="EMBL" id="JPGG01000016">
    <property type="protein sequence ID" value="KGC13006.1"/>
    <property type="molecule type" value="Genomic_DNA"/>
</dbReference>
<evidence type="ECO:0000256" key="1">
    <source>
        <dbReference type="SAM" id="MobiDB-lite"/>
    </source>
</evidence>
<gene>
    <name evidence="2" type="primary">rhiD</name>
    <name evidence="2" type="ORF">DM48_1</name>
</gene>
<protein>
    <submittedName>
        <fullName evidence="2">RhiD polyketide synthase, rhizoxin biosynthesis domain protein</fullName>
    </submittedName>
</protein>